<dbReference type="GO" id="GO:0016301">
    <property type="term" value="F:kinase activity"/>
    <property type="evidence" value="ECO:0007669"/>
    <property type="project" value="UniProtKB-KW"/>
</dbReference>
<keyword evidence="1" id="KW-0808">Transferase</keyword>
<gene>
    <name evidence="1" type="ORF">SAMN05444714_0189</name>
</gene>
<dbReference type="InterPro" id="IPR027417">
    <property type="entry name" value="P-loop_NTPase"/>
</dbReference>
<dbReference type="STRING" id="1123755.SAMN05444714_0189"/>
<dbReference type="Proteomes" id="UP000198926">
    <property type="component" value="Unassembled WGS sequence"/>
</dbReference>
<sequence>MPTLHLIEGPVGAGKTTYAIRLGKSLGAPPLILDAWMVKLFQPDRPDRDLWAWYAERKARCTGQMLDLALSALDHGQDAIAELGLVRRHDRITLFSRLEDQNLDFLVHVLEEPRDERWRRVERRNNEKGETFAMLVSSEVFEMASDMWEPIDPSEIAGRQERFRFARC</sequence>
<keyword evidence="2" id="KW-1185">Reference proteome</keyword>
<organism evidence="1 2">
    <name type="scientific">Yoonia litorea</name>
    <dbReference type="NCBI Taxonomy" id="1123755"/>
    <lineage>
        <taxon>Bacteria</taxon>
        <taxon>Pseudomonadati</taxon>
        <taxon>Pseudomonadota</taxon>
        <taxon>Alphaproteobacteria</taxon>
        <taxon>Rhodobacterales</taxon>
        <taxon>Paracoccaceae</taxon>
        <taxon>Yoonia</taxon>
    </lineage>
</organism>
<name>A0A1I6L4Z0_9RHOB</name>
<dbReference type="EMBL" id="FOZM01000001">
    <property type="protein sequence ID" value="SFR98502.1"/>
    <property type="molecule type" value="Genomic_DNA"/>
</dbReference>
<proteinExistence type="predicted"/>
<keyword evidence="1" id="KW-0418">Kinase</keyword>
<dbReference type="RefSeq" id="WP_090202812.1">
    <property type="nucleotide sequence ID" value="NZ_FOZM01000001.1"/>
</dbReference>
<accession>A0A1I6L4Z0</accession>
<evidence type="ECO:0000313" key="1">
    <source>
        <dbReference type="EMBL" id="SFR98502.1"/>
    </source>
</evidence>
<dbReference type="AlphaFoldDB" id="A0A1I6L4Z0"/>
<dbReference type="Pfam" id="PF13671">
    <property type="entry name" value="AAA_33"/>
    <property type="match status" value="1"/>
</dbReference>
<protein>
    <submittedName>
        <fullName evidence="1">Predicted kinase</fullName>
    </submittedName>
</protein>
<dbReference type="Gene3D" id="3.40.50.300">
    <property type="entry name" value="P-loop containing nucleotide triphosphate hydrolases"/>
    <property type="match status" value="1"/>
</dbReference>
<reference evidence="1 2" key="1">
    <citation type="submission" date="2016-10" db="EMBL/GenBank/DDBJ databases">
        <authorList>
            <person name="de Groot N.N."/>
        </authorList>
    </citation>
    <scope>NUCLEOTIDE SEQUENCE [LARGE SCALE GENOMIC DNA]</scope>
    <source>
        <strain evidence="1 2">DSM 29433</strain>
    </source>
</reference>
<dbReference type="SUPFAM" id="SSF52540">
    <property type="entry name" value="P-loop containing nucleoside triphosphate hydrolases"/>
    <property type="match status" value="1"/>
</dbReference>
<dbReference type="OrthoDB" id="2639622at2"/>
<evidence type="ECO:0000313" key="2">
    <source>
        <dbReference type="Proteomes" id="UP000198926"/>
    </source>
</evidence>